<name>A0A7W7ZF55_9BACT</name>
<evidence type="ECO:0000256" key="7">
    <source>
        <dbReference type="SAM" id="MobiDB-lite"/>
    </source>
</evidence>
<evidence type="ECO:0000256" key="5">
    <source>
        <dbReference type="ARBA" id="ARBA00023004"/>
    </source>
</evidence>
<evidence type="ECO:0000256" key="4">
    <source>
        <dbReference type="ARBA" id="ARBA00022982"/>
    </source>
</evidence>
<dbReference type="PANTHER" id="PTHR37823:SF4">
    <property type="entry name" value="MENAQUINOL-CYTOCHROME C REDUCTASE CYTOCHROME B_C SUBUNIT"/>
    <property type="match status" value="1"/>
</dbReference>
<dbReference type="Gene3D" id="1.10.760.10">
    <property type="entry name" value="Cytochrome c-like domain"/>
    <property type="match status" value="1"/>
</dbReference>
<comment type="caution">
    <text evidence="9">The sequence shown here is derived from an EMBL/GenBank/DDBJ whole genome shotgun (WGS) entry which is preliminary data.</text>
</comment>
<protein>
    <submittedName>
        <fullName evidence="9">Cytochrome c551</fullName>
    </submittedName>
</protein>
<dbReference type="SUPFAM" id="SSF46626">
    <property type="entry name" value="Cytochrome c"/>
    <property type="match status" value="1"/>
</dbReference>
<evidence type="ECO:0000256" key="2">
    <source>
        <dbReference type="ARBA" id="ARBA00022617"/>
    </source>
</evidence>
<dbReference type="Proteomes" id="UP000540989">
    <property type="component" value="Unassembled WGS sequence"/>
</dbReference>
<feature type="domain" description="Cytochrome c" evidence="8">
    <location>
        <begin position="45"/>
        <end position="122"/>
    </location>
</feature>
<feature type="region of interest" description="Disordered" evidence="7">
    <location>
        <begin position="123"/>
        <end position="149"/>
    </location>
</feature>
<dbReference type="GO" id="GO:0046872">
    <property type="term" value="F:metal ion binding"/>
    <property type="evidence" value="ECO:0007669"/>
    <property type="project" value="UniProtKB-KW"/>
</dbReference>
<keyword evidence="10" id="KW-1185">Reference proteome</keyword>
<evidence type="ECO:0000313" key="9">
    <source>
        <dbReference type="EMBL" id="MBB5058677.1"/>
    </source>
</evidence>
<keyword evidence="5 6" id="KW-0408">Iron</keyword>
<keyword evidence="4" id="KW-0249">Electron transport</keyword>
<keyword evidence="1" id="KW-0813">Transport</keyword>
<gene>
    <name evidence="9" type="ORF">HDF16_003391</name>
</gene>
<dbReference type="PANTHER" id="PTHR37823">
    <property type="entry name" value="CYTOCHROME C-553-LIKE"/>
    <property type="match status" value="1"/>
</dbReference>
<evidence type="ECO:0000259" key="8">
    <source>
        <dbReference type="PROSITE" id="PS51007"/>
    </source>
</evidence>
<keyword evidence="3 6" id="KW-0479">Metal-binding</keyword>
<keyword evidence="2 6" id="KW-0349">Heme</keyword>
<dbReference type="InterPro" id="IPR051811">
    <property type="entry name" value="Cytochrome_c550/c551-like"/>
</dbReference>
<accession>A0A7W7ZF55</accession>
<evidence type="ECO:0000256" key="1">
    <source>
        <dbReference type="ARBA" id="ARBA00022448"/>
    </source>
</evidence>
<dbReference type="InterPro" id="IPR009056">
    <property type="entry name" value="Cyt_c-like_dom"/>
</dbReference>
<proteinExistence type="predicted"/>
<dbReference type="GO" id="GO:0020037">
    <property type="term" value="F:heme binding"/>
    <property type="evidence" value="ECO:0007669"/>
    <property type="project" value="InterPro"/>
</dbReference>
<organism evidence="9 10">
    <name type="scientific">Granulicella aggregans</name>
    <dbReference type="NCBI Taxonomy" id="474949"/>
    <lineage>
        <taxon>Bacteria</taxon>
        <taxon>Pseudomonadati</taxon>
        <taxon>Acidobacteriota</taxon>
        <taxon>Terriglobia</taxon>
        <taxon>Terriglobales</taxon>
        <taxon>Acidobacteriaceae</taxon>
        <taxon>Granulicella</taxon>
    </lineage>
</organism>
<dbReference type="GO" id="GO:0009055">
    <property type="term" value="F:electron transfer activity"/>
    <property type="evidence" value="ECO:0007669"/>
    <property type="project" value="InterPro"/>
</dbReference>
<dbReference type="EMBL" id="JACHIP010000004">
    <property type="protein sequence ID" value="MBB5058677.1"/>
    <property type="molecule type" value="Genomic_DNA"/>
</dbReference>
<evidence type="ECO:0000256" key="3">
    <source>
        <dbReference type="ARBA" id="ARBA00022723"/>
    </source>
</evidence>
<dbReference type="InterPro" id="IPR036909">
    <property type="entry name" value="Cyt_c-like_dom_sf"/>
</dbReference>
<evidence type="ECO:0000256" key="6">
    <source>
        <dbReference type="PROSITE-ProRule" id="PRU00433"/>
    </source>
</evidence>
<dbReference type="PROSITE" id="PS51007">
    <property type="entry name" value="CYTC"/>
    <property type="match status" value="1"/>
</dbReference>
<sequence>MRFDLPHLPQIIRPHLATAIAAGGAIFLSLLLAAAPHTVHASSKRVQAVGAAVFHDKGCQHCHGADLTGTDRGPDLSTVGKKWHKGRIEKQIREGGNGMPAFGDVLQPDEIKSLVDYLSAKRKPAHKGIAPKAPAPSVPAKPSDDDSGD</sequence>
<reference evidence="9 10" key="1">
    <citation type="submission" date="2020-08" db="EMBL/GenBank/DDBJ databases">
        <title>Genomic Encyclopedia of Type Strains, Phase IV (KMG-V): Genome sequencing to study the core and pangenomes of soil and plant-associated prokaryotes.</title>
        <authorList>
            <person name="Whitman W."/>
        </authorList>
    </citation>
    <scope>NUCLEOTIDE SEQUENCE [LARGE SCALE GENOMIC DNA]</scope>
    <source>
        <strain evidence="9 10">M8UP14</strain>
    </source>
</reference>
<dbReference type="AlphaFoldDB" id="A0A7W7ZF55"/>
<evidence type="ECO:0000313" key="10">
    <source>
        <dbReference type="Proteomes" id="UP000540989"/>
    </source>
</evidence>
<dbReference type="RefSeq" id="WP_184218695.1">
    <property type="nucleotide sequence ID" value="NZ_JACHIP010000004.1"/>
</dbReference>
<dbReference type="Pfam" id="PF13442">
    <property type="entry name" value="Cytochrome_CBB3"/>
    <property type="match status" value="1"/>
</dbReference>